<feature type="compositionally biased region" description="Polar residues" evidence="4">
    <location>
        <begin position="194"/>
        <end position="212"/>
    </location>
</feature>
<keyword evidence="2 3" id="KW-0802">TPR repeat</keyword>
<reference evidence="5 6" key="1">
    <citation type="submission" date="2023-07" db="EMBL/GenBank/DDBJ databases">
        <authorList>
            <person name="Lian W.-H."/>
        </authorList>
    </citation>
    <scope>NUCLEOTIDE SEQUENCE [LARGE SCALE GENOMIC DNA]</scope>
    <source>
        <strain evidence="5 6">SYSU DXS3180</strain>
    </source>
</reference>
<evidence type="ECO:0000256" key="4">
    <source>
        <dbReference type="SAM" id="MobiDB-lite"/>
    </source>
</evidence>
<accession>A0ABV3Z8D3</accession>
<comment type="caution">
    <text evidence="5">The sequence shown here is derived from an EMBL/GenBank/DDBJ whole genome shotgun (WGS) entry which is preliminary data.</text>
</comment>
<feature type="repeat" description="TPR" evidence="3">
    <location>
        <begin position="21"/>
        <end position="54"/>
    </location>
</feature>
<dbReference type="InterPro" id="IPR011990">
    <property type="entry name" value="TPR-like_helical_dom_sf"/>
</dbReference>
<dbReference type="PANTHER" id="PTHR44943:SF8">
    <property type="entry name" value="TPR REPEAT-CONTAINING PROTEIN MJ0263"/>
    <property type="match status" value="1"/>
</dbReference>
<evidence type="ECO:0000256" key="2">
    <source>
        <dbReference type="ARBA" id="ARBA00022803"/>
    </source>
</evidence>
<proteinExistence type="predicted"/>
<dbReference type="SMART" id="SM00028">
    <property type="entry name" value="TPR"/>
    <property type="match status" value="2"/>
</dbReference>
<evidence type="ECO:0000256" key="3">
    <source>
        <dbReference type="PROSITE-ProRule" id="PRU00339"/>
    </source>
</evidence>
<evidence type="ECO:0000313" key="6">
    <source>
        <dbReference type="Proteomes" id="UP001560573"/>
    </source>
</evidence>
<dbReference type="RefSeq" id="WP_369327497.1">
    <property type="nucleotide sequence ID" value="NZ_JAULBC010000001.1"/>
</dbReference>
<dbReference type="Proteomes" id="UP001560573">
    <property type="component" value="Unassembled WGS sequence"/>
</dbReference>
<dbReference type="InterPro" id="IPR051685">
    <property type="entry name" value="Ycf3/AcsC/BcsC/TPR_MFPF"/>
</dbReference>
<dbReference type="PANTHER" id="PTHR44943">
    <property type="entry name" value="CELLULOSE SYNTHASE OPERON PROTEIN C"/>
    <property type="match status" value="1"/>
</dbReference>
<feature type="repeat" description="TPR" evidence="3">
    <location>
        <begin position="93"/>
        <end position="126"/>
    </location>
</feature>
<organism evidence="5 6">
    <name type="scientific">Danxiaibacter flavus</name>
    <dbReference type="NCBI Taxonomy" id="3049108"/>
    <lineage>
        <taxon>Bacteria</taxon>
        <taxon>Pseudomonadati</taxon>
        <taxon>Bacteroidota</taxon>
        <taxon>Chitinophagia</taxon>
        <taxon>Chitinophagales</taxon>
        <taxon>Chitinophagaceae</taxon>
        <taxon>Danxiaibacter</taxon>
    </lineage>
</organism>
<name>A0ABV3Z8D3_9BACT</name>
<keyword evidence="1" id="KW-0677">Repeat</keyword>
<sequence length="212" mass="24831">MKFCYIILIIFLPFYAIAQKGDLLVNKGNDAYKKGEFDKAEADYRKALTKEKNNTAAMFNLGNALQQQNKNDDADKQYADLLSDNNLSADVKRNTYYNKGVNFVKQKKLPEAADAFKQSLKIDPTDNNTRENLQKVLDELKKQQQQQQQQQPKKQKEEKKKDQQKQQPHEPKPNLSMQKAEQLLDQLREKEKQLQNQVQKQRTTNQQPDKDW</sequence>
<dbReference type="PROSITE" id="PS50005">
    <property type="entry name" value="TPR"/>
    <property type="match status" value="2"/>
</dbReference>
<dbReference type="Pfam" id="PF00515">
    <property type="entry name" value="TPR_1"/>
    <property type="match status" value="1"/>
</dbReference>
<gene>
    <name evidence="5" type="ORF">QTN47_01300</name>
</gene>
<evidence type="ECO:0000256" key="1">
    <source>
        <dbReference type="ARBA" id="ARBA00022737"/>
    </source>
</evidence>
<dbReference type="SUPFAM" id="SSF48452">
    <property type="entry name" value="TPR-like"/>
    <property type="match status" value="1"/>
</dbReference>
<dbReference type="InterPro" id="IPR019734">
    <property type="entry name" value="TPR_rpt"/>
</dbReference>
<feature type="region of interest" description="Disordered" evidence="4">
    <location>
        <begin position="139"/>
        <end position="212"/>
    </location>
</feature>
<dbReference type="Pfam" id="PF13432">
    <property type="entry name" value="TPR_16"/>
    <property type="match status" value="1"/>
</dbReference>
<dbReference type="Gene3D" id="1.25.40.10">
    <property type="entry name" value="Tetratricopeptide repeat domain"/>
    <property type="match status" value="1"/>
</dbReference>
<feature type="compositionally biased region" description="Low complexity" evidence="4">
    <location>
        <begin position="143"/>
        <end position="152"/>
    </location>
</feature>
<protein>
    <submittedName>
        <fullName evidence="5">Tetratricopeptide repeat protein</fullName>
    </submittedName>
</protein>
<feature type="compositionally biased region" description="Basic and acidic residues" evidence="4">
    <location>
        <begin position="154"/>
        <end position="172"/>
    </location>
</feature>
<dbReference type="EMBL" id="JAULBC010000001">
    <property type="protein sequence ID" value="MEX6686108.1"/>
    <property type="molecule type" value="Genomic_DNA"/>
</dbReference>
<evidence type="ECO:0000313" key="5">
    <source>
        <dbReference type="EMBL" id="MEX6686108.1"/>
    </source>
</evidence>
<keyword evidence="6" id="KW-1185">Reference proteome</keyword>